<dbReference type="Pfam" id="PF07228">
    <property type="entry name" value="SpoIIE"/>
    <property type="match status" value="1"/>
</dbReference>
<evidence type="ECO:0000259" key="2">
    <source>
        <dbReference type="PROSITE" id="PS50110"/>
    </source>
</evidence>
<keyword evidence="8" id="KW-1185">Reference proteome</keyword>
<dbReference type="SUPFAM" id="SSF55073">
    <property type="entry name" value="Nucleotide cyclase"/>
    <property type="match status" value="1"/>
</dbReference>
<evidence type="ECO:0000259" key="3">
    <source>
        <dbReference type="PROSITE" id="PS50112"/>
    </source>
</evidence>
<dbReference type="InterPro" id="IPR001789">
    <property type="entry name" value="Sig_transdc_resp-reg_receiver"/>
</dbReference>
<keyword evidence="1" id="KW-0597">Phosphoprotein</keyword>
<dbReference type="PANTHER" id="PTHR44757">
    <property type="entry name" value="DIGUANYLATE CYCLASE DGCP"/>
    <property type="match status" value="1"/>
</dbReference>
<evidence type="ECO:0000313" key="8">
    <source>
        <dbReference type="Proteomes" id="UP001524586"/>
    </source>
</evidence>
<feature type="domain" description="PAS" evidence="3">
    <location>
        <begin position="569"/>
        <end position="598"/>
    </location>
</feature>
<dbReference type="SUPFAM" id="SSF81606">
    <property type="entry name" value="PP2C-like"/>
    <property type="match status" value="1"/>
</dbReference>
<evidence type="ECO:0000259" key="5">
    <source>
        <dbReference type="PROSITE" id="PS50883"/>
    </source>
</evidence>
<dbReference type="CDD" id="cd01948">
    <property type="entry name" value="EAL"/>
    <property type="match status" value="1"/>
</dbReference>
<protein>
    <submittedName>
        <fullName evidence="7">EAL domain-containing protein</fullName>
    </submittedName>
</protein>
<dbReference type="SMART" id="SM00267">
    <property type="entry name" value="GGDEF"/>
    <property type="match status" value="1"/>
</dbReference>
<dbReference type="EMBL" id="JANIBK010000010">
    <property type="protein sequence ID" value="MCQ8127517.1"/>
    <property type="molecule type" value="Genomic_DNA"/>
</dbReference>
<dbReference type="NCBIfam" id="TIGR00229">
    <property type="entry name" value="sensory_box"/>
    <property type="match status" value="1"/>
</dbReference>
<dbReference type="InterPro" id="IPR035965">
    <property type="entry name" value="PAS-like_dom_sf"/>
</dbReference>
<dbReference type="SUPFAM" id="SSF55785">
    <property type="entry name" value="PYP-like sensor domain (PAS domain)"/>
    <property type="match status" value="1"/>
</dbReference>
<feature type="domain" description="Response regulatory" evidence="2">
    <location>
        <begin position="19"/>
        <end position="134"/>
    </location>
</feature>
<proteinExistence type="predicted"/>
<dbReference type="NCBIfam" id="TIGR00254">
    <property type="entry name" value="GGDEF"/>
    <property type="match status" value="1"/>
</dbReference>
<dbReference type="Gene3D" id="3.30.450.20">
    <property type="entry name" value="PAS domain"/>
    <property type="match status" value="1"/>
</dbReference>
<feature type="modified residue" description="4-aspartylphosphate" evidence="1">
    <location>
        <position position="68"/>
    </location>
</feature>
<dbReference type="InterPro" id="IPR001610">
    <property type="entry name" value="PAC"/>
</dbReference>
<dbReference type="InterPro" id="IPR043128">
    <property type="entry name" value="Rev_trsase/Diguanyl_cyclase"/>
</dbReference>
<dbReference type="Gene3D" id="3.30.70.270">
    <property type="match status" value="1"/>
</dbReference>
<dbReference type="SMART" id="SM00448">
    <property type="entry name" value="REC"/>
    <property type="match status" value="2"/>
</dbReference>
<dbReference type="PROSITE" id="PS50113">
    <property type="entry name" value="PAC"/>
    <property type="match status" value="1"/>
</dbReference>
<dbReference type="InterPro" id="IPR052155">
    <property type="entry name" value="Biofilm_reg_signaling"/>
</dbReference>
<reference evidence="7 8" key="1">
    <citation type="submission" date="2022-07" db="EMBL/GenBank/DDBJ databases">
        <title>Methylomonas rivi sp. nov., Methylomonas rosea sp. nov., Methylomonas aureus sp. nov. and Methylomonas subterranea sp. nov., four novel methanotrophs isolated from a freshwater creek and the deep terrestrial subsurface.</title>
        <authorList>
            <person name="Abin C."/>
            <person name="Sankaranarayanan K."/>
            <person name="Garner C."/>
            <person name="Sindelar R."/>
            <person name="Kotary K."/>
            <person name="Garner R."/>
            <person name="Barclay S."/>
            <person name="Lawson P."/>
            <person name="Krumholz L."/>
        </authorList>
    </citation>
    <scope>NUCLEOTIDE SEQUENCE [LARGE SCALE GENOMIC DNA]</scope>
    <source>
        <strain evidence="7 8">WSC-6</strain>
    </source>
</reference>
<dbReference type="InterPro" id="IPR011006">
    <property type="entry name" value="CheY-like_superfamily"/>
</dbReference>
<dbReference type="Pfam" id="PF00990">
    <property type="entry name" value="GGDEF"/>
    <property type="match status" value="1"/>
</dbReference>
<feature type="domain" description="EAL" evidence="5">
    <location>
        <begin position="853"/>
        <end position="1112"/>
    </location>
</feature>
<evidence type="ECO:0000259" key="6">
    <source>
        <dbReference type="PROSITE" id="PS50887"/>
    </source>
</evidence>
<dbReference type="SMART" id="SM00331">
    <property type="entry name" value="PP2C_SIG"/>
    <property type="match status" value="1"/>
</dbReference>
<accession>A0ABT1U107</accession>
<dbReference type="PROSITE" id="PS50112">
    <property type="entry name" value="PAS"/>
    <property type="match status" value="1"/>
</dbReference>
<dbReference type="SUPFAM" id="SSF52172">
    <property type="entry name" value="CheY-like"/>
    <property type="match status" value="2"/>
</dbReference>
<dbReference type="Gene3D" id="3.40.50.2300">
    <property type="match status" value="2"/>
</dbReference>
<dbReference type="PROSITE" id="PS50883">
    <property type="entry name" value="EAL"/>
    <property type="match status" value="1"/>
</dbReference>
<dbReference type="RefSeq" id="WP_256613846.1">
    <property type="nucleotide sequence ID" value="NZ_JANIBK010000010.1"/>
</dbReference>
<dbReference type="PANTHER" id="PTHR44757:SF2">
    <property type="entry name" value="BIOFILM ARCHITECTURE MAINTENANCE PROTEIN MBAA"/>
    <property type="match status" value="1"/>
</dbReference>
<dbReference type="InterPro" id="IPR029787">
    <property type="entry name" value="Nucleotide_cyclase"/>
</dbReference>
<organism evidence="7 8">
    <name type="scientific">Methylomonas rivi</name>
    <dbReference type="NCBI Taxonomy" id="2952226"/>
    <lineage>
        <taxon>Bacteria</taxon>
        <taxon>Pseudomonadati</taxon>
        <taxon>Pseudomonadota</taxon>
        <taxon>Gammaproteobacteria</taxon>
        <taxon>Methylococcales</taxon>
        <taxon>Methylococcaceae</taxon>
        <taxon>Methylomonas</taxon>
    </lineage>
</organism>
<dbReference type="PROSITE" id="PS50887">
    <property type="entry name" value="GGDEF"/>
    <property type="match status" value="1"/>
</dbReference>
<dbReference type="InterPro" id="IPR001633">
    <property type="entry name" value="EAL_dom"/>
</dbReference>
<feature type="domain" description="Response regulatory" evidence="2">
    <location>
        <begin position="428"/>
        <end position="546"/>
    </location>
</feature>
<dbReference type="CDD" id="cd17536">
    <property type="entry name" value="REC_YesN-like"/>
    <property type="match status" value="1"/>
</dbReference>
<dbReference type="Pfam" id="PF13426">
    <property type="entry name" value="PAS_9"/>
    <property type="match status" value="1"/>
</dbReference>
<dbReference type="PROSITE" id="PS50110">
    <property type="entry name" value="RESPONSE_REGULATORY"/>
    <property type="match status" value="2"/>
</dbReference>
<dbReference type="InterPro" id="IPR035919">
    <property type="entry name" value="EAL_sf"/>
</dbReference>
<dbReference type="InterPro" id="IPR000014">
    <property type="entry name" value="PAS"/>
</dbReference>
<dbReference type="Pfam" id="PF00563">
    <property type="entry name" value="EAL"/>
    <property type="match status" value="1"/>
</dbReference>
<dbReference type="Pfam" id="PF00072">
    <property type="entry name" value="Response_reg"/>
    <property type="match status" value="2"/>
</dbReference>
<sequence>MNLSQTTSMPNKHSLEGLTILCVEDGKEARNLLGIFLRRQGARIIEAEDGVRGLALYREYRPDIVISDFRMPKMDGMQMCKAIRESGDDCTPIIFLSAHSEVELLQEAMCLSATQYIVKPISFDQLTKALGVATEKLGAQRVINHRLDQLQETVSDYRYQHQRIEHYVTQLVGDNQHQEARVISRSKSAISGDFYCMEATKNSLYVMLGDGMGHGLAAILPALDLPRRFRELAAHEFSLPRIADELNQTLCQRGMGEHFVTMTLLCMDAKQHRLEVINCGNPPLLVFTNEEREPRKFSSNHVAMGIVSGDDFCPELQVYRCNDPARIYLYTDGLPETLDADVPGVSMRQCLSAMEQGQYRTLMEDIAGLLEQVPLARRQDDVTLLEVLYKPVPREEEPLTHGAETSQTRSVGAAAYFMPDQPDLKWLSVLYVEDDLDALEHLTRYLQRRLGAVHAAANAAQGLDLFNRYRPQLVITDMILPDGDGLRLIQKIRAIDPAVPVILISGISSWQSRPPLIENLMSLQINQFLVKPLQGDKLLNAIANCVRRTEYLHKLKLSSSVFMTSPLAITITDKNRNFVSVNPAFTRITGYADTEVLGCNPKILSSGKHDSDFYRKMWEELDKQDRWSGEIWNRHKNGELFLEWINISVIRDENGEICNYASVFADITQRLAAEEKMRYLAHHDCLTNLPNRLLLNDRLSQAILQAQREGTVLAVIYLDIDHFKNINDTLGHSVGDELILSVAQALQSVVREADTVSRLGGDEFAVLLPDVGSAKMASRLVAKIFMASSKTYQIAGRELRITLSIGVSLYPKDGENSATLLKHADSAMYLAKKEGRNNFQFFDKSLENQTERYMLIQHGLHNALKHGELAIHYQPKYALDRQNIVGAEALLRWFSPELGAVSPAEFIPIAEETGFIVDIGCWLINKVCKTMAAWQEQGATLAPVAINVSPIQFHRGNLHKTLSQAMNSFAIDPALIQIELTEGVVMNKQQTTIELLHSIKGLGVAISIDDFGTGYSSLSYLRHLPIDEIKIDRSFIMEITSLQSLSDTRLTAIPLAVIDLAKNLNIKLVAEGVETDVQRDFLQENGCHIIQGYWFSKPVDADAMLVFWLRAKNSS</sequence>
<dbReference type="CDD" id="cd00130">
    <property type="entry name" value="PAS"/>
    <property type="match status" value="1"/>
</dbReference>
<dbReference type="Proteomes" id="UP001524586">
    <property type="component" value="Unassembled WGS sequence"/>
</dbReference>
<evidence type="ECO:0000259" key="4">
    <source>
        <dbReference type="PROSITE" id="PS50113"/>
    </source>
</evidence>
<gene>
    <name evidence="7" type="ORF">NP596_03515</name>
</gene>
<evidence type="ECO:0000313" key="7">
    <source>
        <dbReference type="EMBL" id="MCQ8127517.1"/>
    </source>
</evidence>
<name>A0ABT1U107_9GAMM</name>
<dbReference type="CDD" id="cd00156">
    <property type="entry name" value="REC"/>
    <property type="match status" value="1"/>
</dbReference>
<dbReference type="InterPro" id="IPR000700">
    <property type="entry name" value="PAS-assoc_C"/>
</dbReference>
<feature type="modified residue" description="4-aspartylphosphate" evidence="1">
    <location>
        <position position="477"/>
    </location>
</feature>
<dbReference type="SMART" id="SM00086">
    <property type="entry name" value="PAC"/>
    <property type="match status" value="1"/>
</dbReference>
<evidence type="ECO:0000256" key="1">
    <source>
        <dbReference type="PROSITE-ProRule" id="PRU00169"/>
    </source>
</evidence>
<dbReference type="Gene3D" id="3.60.40.10">
    <property type="entry name" value="PPM-type phosphatase domain"/>
    <property type="match status" value="1"/>
</dbReference>
<dbReference type="InterPro" id="IPR001932">
    <property type="entry name" value="PPM-type_phosphatase-like_dom"/>
</dbReference>
<dbReference type="InterPro" id="IPR000160">
    <property type="entry name" value="GGDEF_dom"/>
</dbReference>
<dbReference type="CDD" id="cd01949">
    <property type="entry name" value="GGDEF"/>
    <property type="match status" value="1"/>
</dbReference>
<dbReference type="InterPro" id="IPR036457">
    <property type="entry name" value="PPM-type-like_dom_sf"/>
</dbReference>
<feature type="domain" description="PAC" evidence="4">
    <location>
        <begin position="627"/>
        <end position="679"/>
    </location>
</feature>
<comment type="caution">
    <text evidence="7">The sequence shown here is derived from an EMBL/GenBank/DDBJ whole genome shotgun (WGS) entry which is preliminary data.</text>
</comment>
<feature type="domain" description="GGDEF" evidence="6">
    <location>
        <begin position="711"/>
        <end position="844"/>
    </location>
</feature>
<dbReference type="Gene3D" id="3.20.20.450">
    <property type="entry name" value="EAL domain"/>
    <property type="match status" value="1"/>
</dbReference>
<dbReference type="SUPFAM" id="SSF141868">
    <property type="entry name" value="EAL domain-like"/>
    <property type="match status" value="1"/>
</dbReference>
<dbReference type="SMART" id="SM00052">
    <property type="entry name" value="EAL"/>
    <property type="match status" value="1"/>
</dbReference>